<proteinExistence type="predicted"/>
<comment type="caution">
    <text evidence="1">The sequence shown here is derived from an EMBL/GenBank/DDBJ whole genome shotgun (WGS) entry which is preliminary data.</text>
</comment>
<dbReference type="RefSeq" id="WP_353898008.1">
    <property type="nucleotide sequence ID" value="NZ_JBEVCJ010000065.1"/>
</dbReference>
<dbReference type="EMBL" id="JBEVCJ010000065">
    <property type="protein sequence ID" value="MET1257424.1"/>
    <property type="molecule type" value="Genomic_DNA"/>
</dbReference>
<reference evidence="1 2" key="1">
    <citation type="submission" date="2024-06" db="EMBL/GenBank/DDBJ databases">
        <authorList>
            <person name="Li F."/>
        </authorList>
    </citation>
    <scope>NUCLEOTIDE SEQUENCE [LARGE SCALE GENOMIC DNA]</scope>
    <source>
        <strain evidence="1 2">GXAS 311</strain>
    </source>
</reference>
<evidence type="ECO:0000313" key="2">
    <source>
        <dbReference type="Proteomes" id="UP001548189"/>
    </source>
</evidence>
<protein>
    <submittedName>
        <fullName evidence="1">Uncharacterized protein</fullName>
    </submittedName>
</protein>
<dbReference type="Proteomes" id="UP001548189">
    <property type="component" value="Unassembled WGS sequence"/>
</dbReference>
<sequence length="125" mass="14048">MMINEKMAWALQALAQPSEQQLNLFPDFANAADELALSWEEVIEDEDLSGLSESQKKALSVLDEYIVSISGKKNAHLWTNEALKNNIEWSKIRALASAAIEELGWQKVNLKPSKWAIYVDSNQAD</sequence>
<organism evidence="1 2">
    <name type="scientific">Aliikangiella maris</name>
    <dbReference type="NCBI Taxonomy" id="3162458"/>
    <lineage>
        <taxon>Bacteria</taxon>
        <taxon>Pseudomonadati</taxon>
        <taxon>Pseudomonadota</taxon>
        <taxon>Gammaproteobacteria</taxon>
        <taxon>Oceanospirillales</taxon>
        <taxon>Pleioneaceae</taxon>
        <taxon>Aliikangiella</taxon>
    </lineage>
</organism>
<accession>A0ABV2BZR8</accession>
<gene>
    <name evidence="1" type="ORF">ABVT43_20000</name>
</gene>
<keyword evidence="2" id="KW-1185">Reference proteome</keyword>
<evidence type="ECO:0000313" key="1">
    <source>
        <dbReference type="EMBL" id="MET1257424.1"/>
    </source>
</evidence>
<name>A0ABV2BZR8_9GAMM</name>